<evidence type="ECO:0000256" key="2">
    <source>
        <dbReference type="ARBA" id="ARBA00022989"/>
    </source>
</evidence>
<gene>
    <name evidence="5" type="ORF">TAPDE_000109</name>
</gene>
<dbReference type="AlphaFoldDB" id="R4XB90"/>
<evidence type="ECO:0000256" key="4">
    <source>
        <dbReference type="SAM" id="MobiDB-lite"/>
    </source>
</evidence>
<organism evidence="5 6">
    <name type="scientific">Taphrina deformans (strain PYCC 5710 / ATCC 11124 / CBS 356.35 / IMI 108563 / JCM 9778 / NBRC 8474)</name>
    <name type="common">Peach leaf curl fungus</name>
    <name type="synonym">Lalaria deformans</name>
    <dbReference type="NCBI Taxonomy" id="1097556"/>
    <lineage>
        <taxon>Eukaryota</taxon>
        <taxon>Fungi</taxon>
        <taxon>Dikarya</taxon>
        <taxon>Ascomycota</taxon>
        <taxon>Taphrinomycotina</taxon>
        <taxon>Taphrinomycetes</taxon>
        <taxon>Taphrinales</taxon>
        <taxon>Taphrinaceae</taxon>
        <taxon>Taphrina</taxon>
    </lineage>
</organism>
<dbReference type="STRING" id="1097556.R4XB90"/>
<feature type="compositionally biased region" description="Acidic residues" evidence="4">
    <location>
        <begin position="46"/>
        <end position="58"/>
    </location>
</feature>
<accession>R4XB90</accession>
<dbReference type="PANTHER" id="PTHR28263:SF1">
    <property type="entry name" value="GOLGI TO ER TRAFFIC PROTEIN 2"/>
    <property type="match status" value="1"/>
</dbReference>
<evidence type="ECO:0008006" key="7">
    <source>
        <dbReference type="Google" id="ProtNLM"/>
    </source>
</evidence>
<keyword evidence="2" id="KW-1133">Transmembrane helix</keyword>
<evidence type="ECO:0000256" key="1">
    <source>
        <dbReference type="ARBA" id="ARBA00022692"/>
    </source>
</evidence>
<keyword evidence="1" id="KW-0812">Transmembrane</keyword>
<proteinExistence type="predicted"/>
<dbReference type="GO" id="GO:0006890">
    <property type="term" value="P:retrograde vesicle-mediated transport, Golgi to endoplasmic reticulum"/>
    <property type="evidence" value="ECO:0007669"/>
    <property type="project" value="TreeGrafter"/>
</dbReference>
<evidence type="ECO:0000313" key="6">
    <source>
        <dbReference type="Proteomes" id="UP000013776"/>
    </source>
</evidence>
<name>R4XB90_TAPDE</name>
<comment type="caution">
    <text evidence="5">The sequence shown here is derived from an EMBL/GenBank/DDBJ whole genome shotgun (WGS) entry which is preliminary data.</text>
</comment>
<dbReference type="VEuPathDB" id="FungiDB:TAPDE_000109"/>
<protein>
    <recommendedName>
        <fullName evidence="7">Golgi to ER traffic protein 2</fullName>
    </recommendedName>
</protein>
<dbReference type="PANTHER" id="PTHR28263">
    <property type="entry name" value="GOLGI TO ER TRAFFIC PROTEIN 2"/>
    <property type="match status" value="1"/>
</dbReference>
<feature type="region of interest" description="Disordered" evidence="4">
    <location>
        <begin position="18"/>
        <end position="75"/>
    </location>
</feature>
<reference evidence="5 6" key="1">
    <citation type="journal article" date="2013" name="MBio">
        <title>Genome sequencing of the plant pathogen Taphrina deformans, the causal agent of peach leaf curl.</title>
        <authorList>
            <person name="Cisse O.H."/>
            <person name="Almeida J.M.G.C.F."/>
            <person name="Fonseca A."/>
            <person name="Kumar A.A."/>
            <person name="Salojaervi J."/>
            <person name="Overmyer K."/>
            <person name="Hauser P.M."/>
            <person name="Pagni M."/>
        </authorList>
    </citation>
    <scope>NUCLEOTIDE SEQUENCE [LARGE SCALE GENOMIC DNA]</scope>
    <source>
        <strain evidence="6">PYCC 5710 / ATCC 11124 / CBS 356.35 / IMI 108563 / JCM 9778 / NBRC 8474</strain>
    </source>
</reference>
<keyword evidence="3" id="KW-0472">Membrane</keyword>
<dbReference type="EMBL" id="CAHR02000003">
    <property type="protein sequence ID" value="CCG80593.1"/>
    <property type="molecule type" value="Genomic_DNA"/>
</dbReference>
<evidence type="ECO:0000313" key="5">
    <source>
        <dbReference type="EMBL" id="CCG80593.1"/>
    </source>
</evidence>
<dbReference type="InterPro" id="IPR028143">
    <property type="entry name" value="Get2/sif1"/>
</dbReference>
<dbReference type="Proteomes" id="UP000013776">
    <property type="component" value="Unassembled WGS sequence"/>
</dbReference>
<dbReference type="Pfam" id="PF08690">
    <property type="entry name" value="GET2"/>
    <property type="match status" value="1"/>
</dbReference>
<dbReference type="OrthoDB" id="5393181at2759"/>
<keyword evidence="6" id="KW-1185">Reference proteome</keyword>
<feature type="region of interest" description="Disordered" evidence="4">
    <location>
        <begin position="162"/>
        <end position="191"/>
    </location>
</feature>
<sequence length="313" mass="34601">MVSAQGVWSDKQKKFLSTLSHDGDDANTSSENKPLGAPITSHAASVEDDEDDPDEVDISEISPAQHRDDFSEQQRFMRQMMANPPPQFGDTKNKTDISDAQDPFGILRQMQAMQQQTGSSATAGDPMVNPFAMLQKMQQSADAGGSGSAEEFGDPLAMMNQMMGSMGGFPPQQNKDGSPGQSTPRPQKSDATTRLWRVIHFASMILILLFLERPSLPIISATDSIGKTVFRAQGQPIFWWFITVELVLQSTRLLLYGPTPQNSIVSQVAQFLPPPYSGYVLLLTRYTSIFTTLRDDFWVLLFGLGVRAWWTAT</sequence>
<evidence type="ECO:0000256" key="3">
    <source>
        <dbReference type="ARBA" id="ARBA00023136"/>
    </source>
</evidence>
<feature type="compositionally biased region" description="Polar residues" evidence="4">
    <location>
        <begin position="171"/>
        <end position="191"/>
    </location>
</feature>
<feature type="compositionally biased region" description="Polar residues" evidence="4">
    <location>
        <begin position="18"/>
        <end position="32"/>
    </location>
</feature>